<accession>X1V5W9</accession>
<comment type="caution">
    <text evidence="1">The sequence shown here is derived from an EMBL/GenBank/DDBJ whole genome shotgun (WGS) entry which is preliminary data.</text>
</comment>
<proteinExistence type="predicted"/>
<evidence type="ECO:0000313" key="1">
    <source>
        <dbReference type="EMBL" id="GAJ25124.1"/>
    </source>
</evidence>
<dbReference type="AlphaFoldDB" id="X1V5W9"/>
<reference evidence="1" key="1">
    <citation type="journal article" date="2014" name="Front. Microbiol.">
        <title>High frequency of phylogenetically diverse reductive dehalogenase-homologous genes in deep subseafloor sedimentary metagenomes.</title>
        <authorList>
            <person name="Kawai M."/>
            <person name="Futagami T."/>
            <person name="Toyoda A."/>
            <person name="Takaki Y."/>
            <person name="Nishi S."/>
            <person name="Hori S."/>
            <person name="Arai W."/>
            <person name="Tsubouchi T."/>
            <person name="Morono Y."/>
            <person name="Uchiyama I."/>
            <person name="Ito T."/>
            <person name="Fujiyama A."/>
            <person name="Inagaki F."/>
            <person name="Takami H."/>
        </authorList>
    </citation>
    <scope>NUCLEOTIDE SEQUENCE</scope>
    <source>
        <strain evidence="1">Expedition CK06-06</strain>
    </source>
</reference>
<sequence>MPKPGSVPKIRTDLAYYGVVTRVISATQFVAAGLAGLGDGALVGYLAYVLAKANGTITPPHAERPAVTAYVSSSGTFTHAAYTAPLAVGDSVLLLHPSISAVAQLIHDRIYYDATRGVPGTV</sequence>
<protein>
    <submittedName>
        <fullName evidence="1">Uncharacterized protein</fullName>
    </submittedName>
</protein>
<gene>
    <name evidence="1" type="ORF">S12H4_56422</name>
</gene>
<organism evidence="1">
    <name type="scientific">marine sediment metagenome</name>
    <dbReference type="NCBI Taxonomy" id="412755"/>
    <lineage>
        <taxon>unclassified sequences</taxon>
        <taxon>metagenomes</taxon>
        <taxon>ecological metagenomes</taxon>
    </lineage>
</organism>
<dbReference type="EMBL" id="BARW01036332">
    <property type="protein sequence ID" value="GAJ25124.1"/>
    <property type="molecule type" value="Genomic_DNA"/>
</dbReference>
<feature type="non-terminal residue" evidence="1">
    <location>
        <position position="122"/>
    </location>
</feature>
<name>X1V5W9_9ZZZZ</name>